<proteinExistence type="predicted"/>
<evidence type="ECO:0000313" key="1">
    <source>
        <dbReference type="EMBL" id="PHL00214.1"/>
    </source>
</evidence>
<gene>
    <name evidence="1" type="ORF">CGL56_04020</name>
</gene>
<keyword evidence="1" id="KW-0378">Hydrolase</keyword>
<name>A0A2G0CJR5_9BACT</name>
<sequence>MNKQSDYFTISGEPAPLILTAIHDGSAVREELEGRFALNQRERLYEEDPHTATWARLREPNIIGRHSRFEVDLNRSRDRAVYLTPDDAWGLTVWREKPDQGMIDRSLAAYDRFYGDVAGFLERVVEEYGSFVLYDIHSYNHRRAENGREPADPQANPVVNVGTGNMDRQRWAPVVDAFLEQMRSHTLDGAPLDVRENVKFDGGHFNHWIHDRFPGVSCVLSIEFKKVFMDEHTNEVFSPVLEQLQQALVGTFEPVLAARERVSQRLPA</sequence>
<dbReference type="OrthoDB" id="9785840at2"/>
<comment type="caution">
    <text evidence="1">The sequence shown here is derived from an EMBL/GenBank/DDBJ whole genome shotgun (WGS) entry which is preliminary data.</text>
</comment>
<accession>A0A2G0CJR5</accession>
<protein>
    <submittedName>
        <fullName evidence="1">N-formylglutamate amidohydrolase</fullName>
    </submittedName>
</protein>
<dbReference type="GO" id="GO:0016787">
    <property type="term" value="F:hydrolase activity"/>
    <property type="evidence" value="ECO:0007669"/>
    <property type="project" value="UniProtKB-KW"/>
</dbReference>
<dbReference type="InterPro" id="IPR007709">
    <property type="entry name" value="N-FG_amidohydro"/>
</dbReference>
<dbReference type="SUPFAM" id="SSF53187">
    <property type="entry name" value="Zn-dependent exopeptidases"/>
    <property type="match status" value="1"/>
</dbReference>
<dbReference type="Pfam" id="PF05013">
    <property type="entry name" value="FGase"/>
    <property type="match status" value="1"/>
</dbReference>
<reference evidence="1 2" key="1">
    <citation type="submission" date="2017-10" db="EMBL/GenBank/DDBJ databases">
        <title>The draft genome sequence of Lewinella marina KCTC 32374.</title>
        <authorList>
            <person name="Wang K."/>
        </authorList>
    </citation>
    <scope>NUCLEOTIDE SEQUENCE [LARGE SCALE GENOMIC DNA]</scope>
    <source>
        <strain evidence="1 2">MKG-38</strain>
    </source>
</reference>
<dbReference type="Gene3D" id="3.40.630.40">
    <property type="entry name" value="Zn-dependent exopeptidases"/>
    <property type="match status" value="1"/>
</dbReference>
<organism evidence="1 2">
    <name type="scientific">Neolewinella marina</name>
    <dbReference type="NCBI Taxonomy" id="438751"/>
    <lineage>
        <taxon>Bacteria</taxon>
        <taxon>Pseudomonadati</taxon>
        <taxon>Bacteroidota</taxon>
        <taxon>Saprospiria</taxon>
        <taxon>Saprospirales</taxon>
        <taxon>Lewinellaceae</taxon>
        <taxon>Neolewinella</taxon>
    </lineage>
</organism>
<keyword evidence="2" id="KW-1185">Reference proteome</keyword>
<dbReference type="Proteomes" id="UP000226437">
    <property type="component" value="Unassembled WGS sequence"/>
</dbReference>
<dbReference type="AlphaFoldDB" id="A0A2G0CJR5"/>
<dbReference type="EMBL" id="PDLO01000001">
    <property type="protein sequence ID" value="PHL00214.1"/>
    <property type="molecule type" value="Genomic_DNA"/>
</dbReference>
<dbReference type="RefSeq" id="WP_099105195.1">
    <property type="nucleotide sequence ID" value="NZ_JAATJF010000001.1"/>
</dbReference>
<evidence type="ECO:0000313" key="2">
    <source>
        <dbReference type="Proteomes" id="UP000226437"/>
    </source>
</evidence>